<accession>A0A084XWY8</accession>
<dbReference type="PANTHER" id="PTHR21071">
    <property type="entry name" value="UDP-N-ACETYLENOLPYRUVOYLGLUCOSAMINE REDUCTASE"/>
    <property type="match status" value="1"/>
</dbReference>
<dbReference type="Gene3D" id="3.90.78.10">
    <property type="entry name" value="UDP-N-acetylenolpyruvoylglucosamine reductase, C-terminal domain"/>
    <property type="match status" value="1"/>
</dbReference>
<feature type="active site" evidence="4">
    <location>
        <position position="90"/>
    </location>
</feature>
<keyword evidence="4" id="KW-0521">NADP</keyword>
<dbReference type="GO" id="GO:0005829">
    <property type="term" value="C:cytosol"/>
    <property type="evidence" value="ECO:0007669"/>
    <property type="project" value="TreeGrafter"/>
</dbReference>
<comment type="pathway">
    <text evidence="4">Cell wall biogenesis; peptidoglycan biosynthesis.</text>
</comment>
<dbReference type="InterPro" id="IPR036635">
    <property type="entry name" value="MurB_C_sf"/>
</dbReference>
<comment type="subcellular location">
    <subcellularLocation>
        <location evidence="4">Cytoplasm</location>
    </subcellularLocation>
</comment>
<dbReference type="EMBL" id="JDSS02000037">
    <property type="protein sequence ID" value="KFB66982.1"/>
    <property type="molecule type" value="Genomic_DNA"/>
</dbReference>
<keyword evidence="4" id="KW-0573">Peptidoglycan synthesis</keyword>
<evidence type="ECO:0000313" key="7">
    <source>
        <dbReference type="Proteomes" id="UP000019812"/>
    </source>
</evidence>
<organism evidence="6 7">
    <name type="scientific">Candidatus Accumulibacter vicinus</name>
    <dbReference type="NCBI Taxonomy" id="2954382"/>
    <lineage>
        <taxon>Bacteria</taxon>
        <taxon>Pseudomonadati</taxon>
        <taxon>Pseudomonadota</taxon>
        <taxon>Betaproteobacteria</taxon>
        <taxon>Candidatus Accumulibacter</taxon>
    </lineage>
</organism>
<dbReference type="GO" id="GO:0009252">
    <property type="term" value="P:peptidoglycan biosynthetic process"/>
    <property type="evidence" value="ECO:0007669"/>
    <property type="project" value="UniProtKB-UniRule"/>
</dbReference>
<comment type="similarity">
    <text evidence="4">Belongs to the MurB family.</text>
</comment>
<dbReference type="EC" id="1.3.1.98" evidence="4"/>
<proteinExistence type="inferred from homology"/>
<dbReference type="GO" id="GO:0050660">
    <property type="term" value="F:flavin adenine dinucleotide binding"/>
    <property type="evidence" value="ECO:0007669"/>
    <property type="project" value="TreeGrafter"/>
</dbReference>
<evidence type="ECO:0000256" key="4">
    <source>
        <dbReference type="HAMAP-Rule" id="MF_00037"/>
    </source>
</evidence>
<keyword evidence="4" id="KW-0963">Cytoplasm</keyword>
<keyword evidence="4 6" id="KW-0560">Oxidoreductase</keyword>
<keyword evidence="4" id="KW-0274">FAD</keyword>
<sequence length="94" mass="10049">MNTAAGERLASRFPGLPRYPQVDGGIKLAAGWLIEQSGWKGRNLGRVGMFEKQALVLVNRGGASGAEVVALARAVQTDVRARFGVELTPEPVFL</sequence>
<feature type="domain" description="UDP-N-acetylenolpyruvoylglucosamine reductase C-terminal" evidence="5">
    <location>
        <begin position="29"/>
        <end position="93"/>
    </location>
</feature>
<dbReference type="GO" id="GO:0008360">
    <property type="term" value="P:regulation of cell shape"/>
    <property type="evidence" value="ECO:0007669"/>
    <property type="project" value="UniProtKB-KW"/>
</dbReference>
<evidence type="ECO:0000259" key="5">
    <source>
        <dbReference type="Pfam" id="PF02873"/>
    </source>
</evidence>
<comment type="caution">
    <text evidence="6">The sequence shown here is derived from an EMBL/GenBank/DDBJ whole genome shotgun (WGS) entry which is preliminary data.</text>
</comment>
<dbReference type="SUPFAM" id="SSF56194">
    <property type="entry name" value="Uridine diphospho-N-Acetylenolpyruvylglucosamine reductase, MurB, C-terminal domain"/>
    <property type="match status" value="1"/>
</dbReference>
<keyword evidence="4" id="KW-0133">Cell shape</keyword>
<evidence type="ECO:0000256" key="2">
    <source>
        <dbReference type="ARBA" id="ARBA00015188"/>
    </source>
</evidence>
<dbReference type="HAMAP" id="MF_00037">
    <property type="entry name" value="MurB"/>
    <property type="match status" value="1"/>
</dbReference>
<dbReference type="GO" id="GO:0008762">
    <property type="term" value="F:UDP-N-acetylmuramate dehydrogenase activity"/>
    <property type="evidence" value="ECO:0007669"/>
    <property type="project" value="UniProtKB-UniRule"/>
</dbReference>
<evidence type="ECO:0000313" key="6">
    <source>
        <dbReference type="EMBL" id="KFB66982.1"/>
    </source>
</evidence>
<evidence type="ECO:0000256" key="1">
    <source>
        <dbReference type="ARBA" id="ARBA00001974"/>
    </source>
</evidence>
<dbReference type="Pfam" id="PF02873">
    <property type="entry name" value="MurB_C"/>
    <property type="match status" value="1"/>
</dbReference>
<dbReference type="GO" id="GO:0051301">
    <property type="term" value="P:cell division"/>
    <property type="evidence" value="ECO:0007669"/>
    <property type="project" value="UniProtKB-KW"/>
</dbReference>
<dbReference type="AlphaFoldDB" id="A0A084XWY8"/>
<dbReference type="UniPathway" id="UPA00219"/>
<comment type="cofactor">
    <cofactor evidence="1 4">
        <name>FAD</name>
        <dbReference type="ChEBI" id="CHEBI:57692"/>
    </cofactor>
</comment>
<gene>
    <name evidence="4 6" type="primary">murB</name>
    <name evidence="6" type="ORF">CAPSK01_003923</name>
</gene>
<dbReference type="InterPro" id="IPR003170">
    <property type="entry name" value="MurB"/>
</dbReference>
<comment type="caution">
    <text evidence="4">Lacks conserved residue(s) required for the propagation of feature annotation.</text>
</comment>
<feature type="active site" description="Proton donor" evidence="4">
    <location>
        <position position="11"/>
    </location>
</feature>
<name>A0A084XWY8_9PROT</name>
<dbReference type="Proteomes" id="UP000019812">
    <property type="component" value="Unassembled WGS sequence"/>
</dbReference>
<reference evidence="6 7" key="1">
    <citation type="submission" date="2014-07" db="EMBL/GenBank/DDBJ databases">
        <title>Expanding our view of genomic diversity in Candidatus Accumulibacter clades.</title>
        <authorList>
            <person name="Skennerton C.T."/>
            <person name="Barr J.J."/>
            <person name="Slater F.R."/>
            <person name="Bond P.L."/>
            <person name="Tyson G.W."/>
        </authorList>
    </citation>
    <scope>NUCLEOTIDE SEQUENCE [LARGE SCALE GENOMIC DNA]</scope>
    <source>
        <strain evidence="7">SK-01</strain>
    </source>
</reference>
<keyword evidence="4" id="KW-0131">Cell cycle</keyword>
<comment type="catalytic activity">
    <reaction evidence="4">
        <text>UDP-N-acetyl-alpha-D-muramate + NADP(+) = UDP-N-acetyl-3-O-(1-carboxyvinyl)-alpha-D-glucosamine + NADPH + H(+)</text>
        <dbReference type="Rhea" id="RHEA:12248"/>
        <dbReference type="ChEBI" id="CHEBI:15378"/>
        <dbReference type="ChEBI" id="CHEBI:57783"/>
        <dbReference type="ChEBI" id="CHEBI:58349"/>
        <dbReference type="ChEBI" id="CHEBI:68483"/>
        <dbReference type="ChEBI" id="CHEBI:70757"/>
        <dbReference type="EC" id="1.3.1.98"/>
    </reaction>
</comment>
<evidence type="ECO:0000256" key="3">
    <source>
        <dbReference type="ARBA" id="ARBA00031026"/>
    </source>
</evidence>
<dbReference type="GO" id="GO:0071555">
    <property type="term" value="P:cell wall organization"/>
    <property type="evidence" value="ECO:0007669"/>
    <property type="project" value="UniProtKB-KW"/>
</dbReference>
<keyword evidence="4" id="KW-0285">Flavoprotein</keyword>
<keyword evidence="4" id="KW-0132">Cell division</keyword>
<dbReference type="InterPro" id="IPR011601">
    <property type="entry name" value="MurB_C"/>
</dbReference>
<dbReference type="PANTHER" id="PTHR21071:SF4">
    <property type="entry name" value="UDP-N-ACETYLENOLPYRUVOYLGLUCOSAMINE REDUCTASE"/>
    <property type="match status" value="1"/>
</dbReference>
<keyword evidence="4" id="KW-0961">Cell wall biogenesis/degradation</keyword>
<comment type="function">
    <text evidence="4">Cell wall formation.</text>
</comment>
<dbReference type="STRING" id="1457154.CAPSK01_003923"/>
<protein>
    <recommendedName>
        <fullName evidence="2 4">UDP-N-acetylenolpyruvoylglucosamine reductase</fullName>
        <ecNumber evidence="4">1.3.1.98</ecNumber>
    </recommendedName>
    <alternativeName>
        <fullName evidence="3 4">UDP-N-acetylmuramate dehydrogenase</fullName>
    </alternativeName>
</protein>